<feature type="non-terminal residue" evidence="1">
    <location>
        <position position="26"/>
    </location>
</feature>
<dbReference type="EMBL" id="AJSR01000275">
    <property type="protein sequence ID" value="EKM33448.1"/>
    <property type="molecule type" value="Genomic_DNA"/>
</dbReference>
<dbReference type="Proteomes" id="UP000008367">
    <property type="component" value="Unassembled WGS sequence"/>
</dbReference>
<gene>
    <name evidence="1" type="ORF">VCHENC02_1102A</name>
</gene>
<proteinExistence type="predicted"/>
<organism evidence="1 2">
    <name type="scientific">Vibrio harveyi</name>
    <name type="common">Beneckea harveyi</name>
    <dbReference type="NCBI Taxonomy" id="669"/>
    <lineage>
        <taxon>Bacteria</taxon>
        <taxon>Pseudomonadati</taxon>
        <taxon>Pseudomonadota</taxon>
        <taxon>Gammaproteobacteria</taxon>
        <taxon>Vibrionales</taxon>
        <taxon>Vibrionaceae</taxon>
        <taxon>Vibrio</taxon>
    </lineage>
</organism>
<name>A0A454D421_VIBHA</name>
<accession>A0A454D421</accession>
<reference evidence="1 2" key="1">
    <citation type="submission" date="2012-10" db="EMBL/GenBank/DDBJ databases">
        <title>Genome sequence of Vibrio Cholerae HENC-02.</title>
        <authorList>
            <person name="Eppinger M."/>
            <person name="Hasan N.A."/>
            <person name="Sengamalay N."/>
            <person name="Hine E."/>
            <person name="Su Q."/>
            <person name="Daugherty S.C."/>
            <person name="Young S."/>
            <person name="Sadzewicz L."/>
            <person name="Tallon L."/>
            <person name="Cebula T.A."/>
            <person name="Ravel J."/>
            <person name="Colwell R.R."/>
        </authorList>
    </citation>
    <scope>NUCLEOTIDE SEQUENCE [LARGE SCALE GENOMIC DNA]</scope>
    <source>
        <strain evidence="1 2">HENC-02</strain>
    </source>
</reference>
<evidence type="ECO:0000313" key="1">
    <source>
        <dbReference type="EMBL" id="EKM33448.1"/>
    </source>
</evidence>
<protein>
    <submittedName>
        <fullName evidence="1">Uncharacterized protein</fullName>
    </submittedName>
</protein>
<dbReference type="AlphaFoldDB" id="A0A454D421"/>
<sequence length="26" mass="2993">MLNLPIWQGLESRKSVLTTSIQFVCQ</sequence>
<evidence type="ECO:0000313" key="2">
    <source>
        <dbReference type="Proteomes" id="UP000008367"/>
    </source>
</evidence>
<comment type="caution">
    <text evidence="1">The sequence shown here is derived from an EMBL/GenBank/DDBJ whole genome shotgun (WGS) entry which is preliminary data.</text>
</comment>